<keyword evidence="6" id="KW-0963">Cytoplasm</keyword>
<name>A0A9E2BH42_PSYF1</name>
<feature type="domain" description="Peptide chain release factor" evidence="8">
    <location>
        <begin position="67"/>
        <end position="180"/>
    </location>
</feature>
<evidence type="ECO:0000259" key="8">
    <source>
        <dbReference type="SMART" id="SM00937"/>
    </source>
</evidence>
<dbReference type="GO" id="GO:0016149">
    <property type="term" value="F:translation release factor activity, codon specific"/>
    <property type="evidence" value="ECO:0007669"/>
    <property type="project" value="UniProtKB-UniRule"/>
</dbReference>
<keyword evidence="3 6" id="KW-0488">Methylation</keyword>
<feature type="modified residue" description="N5-methylglutamine" evidence="6">
    <location>
        <position position="236"/>
    </location>
</feature>
<evidence type="ECO:0000256" key="7">
    <source>
        <dbReference type="SAM" id="Coils"/>
    </source>
</evidence>
<feature type="coiled-coil region" evidence="7">
    <location>
        <begin position="62"/>
        <end position="97"/>
    </location>
</feature>
<keyword evidence="4 6" id="KW-0648">Protein biosynthesis</keyword>
<evidence type="ECO:0000256" key="2">
    <source>
        <dbReference type="ARBA" id="ARBA00010835"/>
    </source>
</evidence>
<dbReference type="PANTHER" id="PTHR43804:SF7">
    <property type="entry name" value="LD18447P"/>
    <property type="match status" value="1"/>
</dbReference>
<dbReference type="HAMAP" id="MF_00093">
    <property type="entry name" value="Rel_fac_1"/>
    <property type="match status" value="1"/>
</dbReference>
<dbReference type="FunFam" id="3.30.160.20:FF:000004">
    <property type="entry name" value="Peptide chain release factor 1"/>
    <property type="match status" value="1"/>
</dbReference>
<dbReference type="GO" id="GO:0005737">
    <property type="term" value="C:cytoplasm"/>
    <property type="evidence" value="ECO:0007669"/>
    <property type="project" value="UniProtKB-SubCell"/>
</dbReference>
<evidence type="ECO:0000313" key="9">
    <source>
        <dbReference type="EMBL" id="MBT9144802.1"/>
    </source>
</evidence>
<dbReference type="FunFam" id="3.30.70.1660:FF:000002">
    <property type="entry name" value="Peptide chain release factor 1"/>
    <property type="match status" value="1"/>
</dbReference>
<evidence type="ECO:0000256" key="4">
    <source>
        <dbReference type="ARBA" id="ARBA00022917"/>
    </source>
</evidence>
<dbReference type="Proteomes" id="UP000811545">
    <property type="component" value="Unassembled WGS sequence"/>
</dbReference>
<organism evidence="9 10">
    <name type="scientific">Psychracetigena formicireducens</name>
    <dbReference type="NCBI Taxonomy" id="2986056"/>
    <lineage>
        <taxon>Bacteria</taxon>
        <taxon>Bacillati</taxon>
        <taxon>Candidatus Lithacetigenota</taxon>
        <taxon>Candidatus Psychracetigena</taxon>
    </lineage>
</organism>
<dbReference type="NCBIfam" id="TIGR00019">
    <property type="entry name" value="prfA"/>
    <property type="match status" value="1"/>
</dbReference>
<sequence>MKELIIKKIVDFKKRKDELEKLLANPEAVEFSSKIIDLGKEYREITDILEIADKYLLTFSRLEEAKDLFQSEEMEIRELAREEIKLQEEKQEFLLSELIKAFVPGDPLDDRSVFIEIRAAAGGEESALFAADLLRMYSRYAEKKGYKYKLVDYNSTDIGGFKEAVLEVHGNGAYSQFKHEIGVHRVQRVPETESSGRVHTSTITVAVMPEVEDVEVEINEDEIRVDTFGAAGAGGQHVQMTDSAVRITHIPTGIAVSCQDERSQIKNREKALKVLRSRLYTFFKMKQEKEIASKRKSQVGKGDRSEKIRTYNFPQNRITDHRIDLSVYNLSYILEGNMELIIEPLQLSLQEEFFKELN</sequence>
<dbReference type="Pfam" id="PF03462">
    <property type="entry name" value="PCRF"/>
    <property type="match status" value="1"/>
</dbReference>
<keyword evidence="7" id="KW-0175">Coiled coil</keyword>
<reference evidence="9 10" key="1">
    <citation type="journal article" date="2021" name="bioRxiv">
        <title>Unique metabolic strategies in Hadean analogues reveal hints for primordial physiology.</title>
        <authorList>
            <person name="Nobu M.K."/>
            <person name="Nakai R."/>
            <person name="Tamazawa S."/>
            <person name="Mori H."/>
            <person name="Toyoda A."/>
            <person name="Ijiri A."/>
            <person name="Suzuki S."/>
            <person name="Kurokawa K."/>
            <person name="Kamagata Y."/>
            <person name="Tamaki H."/>
        </authorList>
    </citation>
    <scope>NUCLEOTIDE SEQUENCE [LARGE SCALE GENOMIC DNA]</scope>
    <source>
        <strain evidence="9">BS525</strain>
    </source>
</reference>
<comment type="function">
    <text evidence="1 6">Peptide chain release factor 1 directs the termination of translation in response to the peptide chain termination codons UAG and UAA.</text>
</comment>
<dbReference type="Gene3D" id="6.10.140.1950">
    <property type="match status" value="1"/>
</dbReference>
<dbReference type="SUPFAM" id="SSF75620">
    <property type="entry name" value="Release factor"/>
    <property type="match status" value="1"/>
</dbReference>
<dbReference type="AlphaFoldDB" id="A0A9E2BH42"/>
<dbReference type="InterPro" id="IPR005139">
    <property type="entry name" value="PCRF"/>
</dbReference>
<accession>A0A9E2BH42</accession>
<proteinExistence type="inferred from homology"/>
<dbReference type="Pfam" id="PF00472">
    <property type="entry name" value="RF-1"/>
    <property type="match status" value="1"/>
</dbReference>
<comment type="PTM">
    <text evidence="6">Methylated by PrmC. Methylation increases the termination efficiency of RF1.</text>
</comment>
<protein>
    <recommendedName>
        <fullName evidence="5 6">Peptide chain release factor 1</fullName>
        <shortName evidence="6">RF-1</shortName>
    </recommendedName>
</protein>
<comment type="similarity">
    <text evidence="2 6">Belongs to the prokaryotic/mitochondrial release factor family.</text>
</comment>
<evidence type="ECO:0000256" key="6">
    <source>
        <dbReference type="HAMAP-Rule" id="MF_00093"/>
    </source>
</evidence>
<dbReference type="EMBL" id="QLTW01000023">
    <property type="protein sequence ID" value="MBT9144802.1"/>
    <property type="molecule type" value="Genomic_DNA"/>
</dbReference>
<dbReference type="InterPro" id="IPR004373">
    <property type="entry name" value="RF-1"/>
</dbReference>
<evidence type="ECO:0000313" key="10">
    <source>
        <dbReference type="Proteomes" id="UP000811545"/>
    </source>
</evidence>
<dbReference type="Gene3D" id="3.30.70.1660">
    <property type="match status" value="1"/>
</dbReference>
<dbReference type="InterPro" id="IPR045853">
    <property type="entry name" value="Pep_chain_release_fac_I_sf"/>
</dbReference>
<comment type="subcellular location">
    <subcellularLocation>
        <location evidence="6">Cytoplasm</location>
    </subcellularLocation>
</comment>
<gene>
    <name evidence="6 9" type="primary">prfA</name>
    <name evidence="9" type="ORF">DDT42_00653</name>
</gene>
<dbReference type="NCBIfam" id="NF001859">
    <property type="entry name" value="PRK00591.1"/>
    <property type="match status" value="1"/>
</dbReference>
<dbReference type="InterPro" id="IPR050057">
    <property type="entry name" value="Prokaryotic/Mito_RF"/>
</dbReference>
<comment type="caution">
    <text evidence="9">The sequence shown here is derived from an EMBL/GenBank/DDBJ whole genome shotgun (WGS) entry which is preliminary data.</text>
</comment>
<dbReference type="Gene3D" id="3.30.160.20">
    <property type="match status" value="1"/>
</dbReference>
<dbReference type="SMART" id="SM00937">
    <property type="entry name" value="PCRF"/>
    <property type="match status" value="1"/>
</dbReference>
<dbReference type="PANTHER" id="PTHR43804">
    <property type="entry name" value="LD18447P"/>
    <property type="match status" value="1"/>
</dbReference>
<dbReference type="InterPro" id="IPR000352">
    <property type="entry name" value="Pep_chain_release_fac_I"/>
</dbReference>
<evidence type="ECO:0000256" key="1">
    <source>
        <dbReference type="ARBA" id="ARBA00002986"/>
    </source>
</evidence>
<evidence type="ECO:0000256" key="3">
    <source>
        <dbReference type="ARBA" id="ARBA00022481"/>
    </source>
</evidence>
<evidence type="ECO:0000256" key="5">
    <source>
        <dbReference type="ARBA" id="ARBA00050039"/>
    </source>
</evidence>